<evidence type="ECO:0000313" key="2">
    <source>
        <dbReference type="Proteomes" id="UP000537161"/>
    </source>
</evidence>
<name>A0A7W9B2L7_9SPHN</name>
<keyword evidence="2" id="KW-1185">Reference proteome</keyword>
<dbReference type="InterPro" id="IPR052736">
    <property type="entry name" value="Stf3_sulfotransferase"/>
</dbReference>
<protein>
    <recommendedName>
        <fullName evidence="3">Sulfotransferase family protein</fullName>
    </recommendedName>
</protein>
<evidence type="ECO:0008006" key="3">
    <source>
        <dbReference type="Google" id="ProtNLM"/>
    </source>
</evidence>
<dbReference type="Gene3D" id="3.40.50.300">
    <property type="entry name" value="P-loop containing nucleotide triphosphate hydrolases"/>
    <property type="match status" value="1"/>
</dbReference>
<dbReference type="Proteomes" id="UP000537161">
    <property type="component" value="Unassembled WGS sequence"/>
</dbReference>
<dbReference type="EMBL" id="JACIJH010000001">
    <property type="protein sequence ID" value="MBB5705084.1"/>
    <property type="molecule type" value="Genomic_DNA"/>
</dbReference>
<comment type="caution">
    <text evidence="1">The sequence shown here is derived from an EMBL/GenBank/DDBJ whole genome shotgun (WGS) entry which is preliminary data.</text>
</comment>
<accession>A0A7W9B2L7</accession>
<dbReference type="InterPro" id="IPR027417">
    <property type="entry name" value="P-loop_NTPase"/>
</dbReference>
<dbReference type="RefSeq" id="WP_184094800.1">
    <property type="nucleotide sequence ID" value="NZ_JACIJH010000001.1"/>
</dbReference>
<dbReference type="SUPFAM" id="SSF52540">
    <property type="entry name" value="P-loop containing nucleoside triphosphate hydrolases"/>
    <property type="match status" value="1"/>
</dbReference>
<dbReference type="Pfam" id="PF13469">
    <property type="entry name" value="Sulfotransfer_3"/>
    <property type="match status" value="1"/>
</dbReference>
<sequence>MSGPYASALTGFSAPLAAPALLGEAEARSGLSDWGGARWDEDRFRHDLALLCGEIEAKSDLTAIGRSRTHSRLLTMLVSRLRYLDARKAATGVDAERVVAPLIGSGMPRAGTTFLHGLFAQDPANRAVPAWEAAIPAPLDGNGDREALYAGILAFQGMTAPDVTAIHPFGSTLPEECIFLQEGNLGSLYGVYWNIPAFQTAIADKMRSAFAWQVGVMQYLQRGAAPRRWALKGPGHLFAWRELLMAFPDARLYVNHRDPGKVIPSIASLFCKLRSLFSDEAVDPVAIGAQQLAAWQYAVDAYAEWRDCEGVDARVSDVRFTDLVTDPLETVARVYDELGLALTAQARDAMARHLETDHHASAPKRAYTLAEYGLDAAAIEAAFAPYIERFAIEREKRQ</sequence>
<organism evidence="1 2">
    <name type="scientific">Sphingopyxis panaciterrulae</name>
    <dbReference type="NCBI Taxonomy" id="462372"/>
    <lineage>
        <taxon>Bacteria</taxon>
        <taxon>Pseudomonadati</taxon>
        <taxon>Pseudomonadota</taxon>
        <taxon>Alphaproteobacteria</taxon>
        <taxon>Sphingomonadales</taxon>
        <taxon>Sphingomonadaceae</taxon>
        <taxon>Sphingopyxis</taxon>
    </lineage>
</organism>
<evidence type="ECO:0000313" key="1">
    <source>
        <dbReference type="EMBL" id="MBB5705084.1"/>
    </source>
</evidence>
<dbReference type="PANTHER" id="PTHR36451:SF1">
    <property type="entry name" value="OMEGA-HYDROXY-BETA-DIHYDROMENAQUINONE-9 SULFOTRANSFERASE STF3"/>
    <property type="match status" value="1"/>
</dbReference>
<gene>
    <name evidence="1" type="ORF">FHR21_000409</name>
</gene>
<dbReference type="AlphaFoldDB" id="A0A7W9B2L7"/>
<reference evidence="1 2" key="1">
    <citation type="submission" date="2020-08" db="EMBL/GenBank/DDBJ databases">
        <title>Genomic Encyclopedia of Type Strains, Phase IV (KMG-IV): sequencing the most valuable type-strain genomes for metagenomic binning, comparative biology and taxonomic classification.</title>
        <authorList>
            <person name="Goeker M."/>
        </authorList>
    </citation>
    <scope>NUCLEOTIDE SEQUENCE [LARGE SCALE GENOMIC DNA]</scope>
    <source>
        <strain evidence="1 2">DSM 27163</strain>
    </source>
</reference>
<dbReference type="PANTHER" id="PTHR36451">
    <property type="entry name" value="PAPS-DEPENDENT SULFOTRANSFERASE STF3"/>
    <property type="match status" value="1"/>
</dbReference>
<proteinExistence type="predicted"/>